<dbReference type="InterPro" id="IPR022419">
    <property type="entry name" value="Porphobilin_deaminase_cofac_BS"/>
</dbReference>
<dbReference type="GO" id="GO:0004418">
    <property type="term" value="F:hydroxymethylbilane synthase activity"/>
    <property type="evidence" value="ECO:0007669"/>
    <property type="project" value="UniProtKB-UniRule"/>
</dbReference>
<dbReference type="SUPFAM" id="SSF54782">
    <property type="entry name" value="Porphobilinogen deaminase (hydroxymethylbilane synthase), C-terminal domain"/>
    <property type="match status" value="1"/>
</dbReference>
<feature type="domain" description="Porphobilinogen deaminase N-terminal" evidence="7">
    <location>
        <begin position="230"/>
        <end position="281"/>
    </location>
</feature>
<dbReference type="EMBL" id="JBHSDS010000008">
    <property type="protein sequence ID" value="MFC4359797.1"/>
    <property type="molecule type" value="Genomic_DNA"/>
</dbReference>
<dbReference type="InterPro" id="IPR022417">
    <property type="entry name" value="Porphobilin_deaminase_N"/>
</dbReference>
<evidence type="ECO:0000256" key="5">
    <source>
        <dbReference type="NCBIfam" id="TIGR00212"/>
    </source>
</evidence>
<dbReference type="EC" id="2.5.1.61" evidence="5"/>
<gene>
    <name evidence="9" type="primary">hemC</name>
    <name evidence="9" type="ORF">ACFO0N_17775</name>
</gene>
<dbReference type="SUPFAM" id="SSF53850">
    <property type="entry name" value="Periplasmic binding protein-like II"/>
    <property type="match status" value="2"/>
</dbReference>
<feature type="compositionally biased region" description="Acidic residues" evidence="6">
    <location>
        <begin position="197"/>
        <end position="212"/>
    </location>
</feature>
<dbReference type="Gene3D" id="3.30.160.40">
    <property type="entry name" value="Porphobilinogen deaminase, C-terminal domain"/>
    <property type="match status" value="1"/>
</dbReference>
<feature type="compositionally biased region" description="Basic and acidic residues" evidence="6">
    <location>
        <begin position="164"/>
        <end position="187"/>
    </location>
</feature>
<dbReference type="Proteomes" id="UP001595921">
    <property type="component" value="Unassembled WGS sequence"/>
</dbReference>
<keyword evidence="3 9" id="KW-0808">Transferase</keyword>
<evidence type="ECO:0000259" key="7">
    <source>
        <dbReference type="Pfam" id="PF01379"/>
    </source>
</evidence>
<sequence>MSKRGTLRLATRGSDLALRQAAVVKDALEGRRYEVELVEVETEGDRIRDELIHRLGRTGAFVRALDERVLDGDVDAAVHSMKDMPTESPPELEVAGVPERGAAGDLLVTPDGTTLHDLPRGATVGTSSLRRKAQLLAHRSDLDVQPLRGNVDTRVEKLLAPGLQREHEARLEDTADEKGNVGREARGASEQSSGDEPRDDDFEPEFEEDSEEWFQNRSELEKGALGREVETEFDAIVLAEAGLERSGLLDREEISTERLPWSEFVPAPGQGALAVTAARGETADAVNDVLDHPRSRVETTVERTVLGELGGGCVAPIGVHAVLQGSYVHTVVRVLSQDGEETVEATRDLPVTEHATGARDFASDLRERGAAELIQAAKRDAGGADADDDAASTASPETDVDE</sequence>
<dbReference type="InterPro" id="IPR036803">
    <property type="entry name" value="Porphobilinogen_deaminase_C_sf"/>
</dbReference>
<reference evidence="9 10" key="1">
    <citation type="journal article" date="2019" name="Int. J. Syst. Evol. Microbiol.">
        <title>The Global Catalogue of Microorganisms (GCM) 10K type strain sequencing project: providing services to taxonomists for standard genome sequencing and annotation.</title>
        <authorList>
            <consortium name="The Broad Institute Genomics Platform"/>
            <consortium name="The Broad Institute Genome Sequencing Center for Infectious Disease"/>
            <person name="Wu L."/>
            <person name="Ma J."/>
        </authorList>
    </citation>
    <scope>NUCLEOTIDE SEQUENCE [LARGE SCALE GENOMIC DNA]</scope>
    <source>
        <strain evidence="9 10">CGMCC 1.12553</strain>
    </source>
</reference>
<dbReference type="Gene3D" id="3.40.190.10">
    <property type="entry name" value="Periplasmic binding protein-like II"/>
    <property type="match status" value="3"/>
</dbReference>
<dbReference type="PROSITE" id="PS00533">
    <property type="entry name" value="PORPHOBILINOGEN_DEAM"/>
    <property type="match status" value="1"/>
</dbReference>
<evidence type="ECO:0000256" key="4">
    <source>
        <dbReference type="ARBA" id="ARBA00023244"/>
    </source>
</evidence>
<feature type="domain" description="Porphobilinogen deaminase C-terminal" evidence="8">
    <location>
        <begin position="298"/>
        <end position="346"/>
    </location>
</feature>
<evidence type="ECO:0000256" key="3">
    <source>
        <dbReference type="ARBA" id="ARBA00022679"/>
    </source>
</evidence>
<evidence type="ECO:0000313" key="10">
    <source>
        <dbReference type="Proteomes" id="UP001595921"/>
    </source>
</evidence>
<dbReference type="NCBIfam" id="TIGR00212">
    <property type="entry name" value="hemC"/>
    <property type="match status" value="1"/>
</dbReference>
<dbReference type="InterPro" id="IPR000860">
    <property type="entry name" value="HemC"/>
</dbReference>
<evidence type="ECO:0000256" key="1">
    <source>
        <dbReference type="ARBA" id="ARBA00001916"/>
    </source>
</evidence>
<feature type="region of interest" description="Disordered" evidence="6">
    <location>
        <begin position="159"/>
        <end position="215"/>
    </location>
</feature>
<dbReference type="PANTHER" id="PTHR11557:SF0">
    <property type="entry name" value="PORPHOBILINOGEN DEAMINASE"/>
    <property type="match status" value="1"/>
</dbReference>
<name>A0ABD5PG35_9EURY</name>
<evidence type="ECO:0000256" key="6">
    <source>
        <dbReference type="SAM" id="MobiDB-lite"/>
    </source>
</evidence>
<evidence type="ECO:0000313" key="9">
    <source>
        <dbReference type="EMBL" id="MFC4359797.1"/>
    </source>
</evidence>
<dbReference type="InterPro" id="IPR022418">
    <property type="entry name" value="Porphobilinogen_deaminase_C"/>
</dbReference>
<protein>
    <recommendedName>
        <fullName evidence="5">Hydroxymethylbilane synthase</fullName>
        <ecNumber evidence="5">2.5.1.61</ecNumber>
    </recommendedName>
</protein>
<dbReference type="RefSeq" id="WP_267621260.1">
    <property type="nucleotide sequence ID" value="NZ_JAODIW010000006.1"/>
</dbReference>
<proteinExistence type="inferred from homology"/>
<comment type="similarity">
    <text evidence="2">Belongs to the HMBS family.</text>
</comment>
<keyword evidence="10" id="KW-1185">Reference proteome</keyword>
<dbReference type="GO" id="GO:0005737">
    <property type="term" value="C:cytoplasm"/>
    <property type="evidence" value="ECO:0007669"/>
    <property type="project" value="UniProtKB-UniRule"/>
</dbReference>
<dbReference type="PANTHER" id="PTHR11557">
    <property type="entry name" value="PORPHOBILINOGEN DEAMINASE"/>
    <property type="match status" value="1"/>
</dbReference>
<dbReference type="PRINTS" id="PR00151">
    <property type="entry name" value="PORPHBDMNASE"/>
</dbReference>
<feature type="region of interest" description="Disordered" evidence="6">
    <location>
        <begin position="375"/>
        <end position="402"/>
    </location>
</feature>
<dbReference type="GO" id="GO:0006779">
    <property type="term" value="P:porphyrin-containing compound biosynthetic process"/>
    <property type="evidence" value="ECO:0007669"/>
    <property type="project" value="UniProtKB-UniRule"/>
</dbReference>
<keyword evidence="4" id="KW-0627">Porphyrin biosynthesis</keyword>
<organism evidence="9 10">
    <name type="scientific">Halobium salinum</name>
    <dbReference type="NCBI Taxonomy" id="1364940"/>
    <lineage>
        <taxon>Archaea</taxon>
        <taxon>Methanobacteriati</taxon>
        <taxon>Methanobacteriota</taxon>
        <taxon>Stenosarchaea group</taxon>
        <taxon>Halobacteria</taxon>
        <taxon>Halobacteriales</taxon>
        <taxon>Haloferacaceae</taxon>
        <taxon>Halobium</taxon>
    </lineage>
</organism>
<feature type="domain" description="Porphobilinogen deaminase N-terminal" evidence="7">
    <location>
        <begin position="7"/>
        <end position="159"/>
    </location>
</feature>
<dbReference type="Pfam" id="PF03900">
    <property type="entry name" value="Porphobil_deamC"/>
    <property type="match status" value="1"/>
</dbReference>
<comment type="cofactor">
    <cofactor evidence="1">
        <name>dipyrromethane</name>
        <dbReference type="ChEBI" id="CHEBI:60342"/>
    </cofactor>
</comment>
<evidence type="ECO:0000256" key="2">
    <source>
        <dbReference type="ARBA" id="ARBA00005638"/>
    </source>
</evidence>
<evidence type="ECO:0000259" key="8">
    <source>
        <dbReference type="Pfam" id="PF03900"/>
    </source>
</evidence>
<dbReference type="AlphaFoldDB" id="A0ABD5PG35"/>
<dbReference type="Pfam" id="PF01379">
    <property type="entry name" value="Porphobil_deam"/>
    <property type="match status" value="2"/>
</dbReference>
<accession>A0ABD5PG35</accession>
<comment type="caution">
    <text evidence="9">The sequence shown here is derived from an EMBL/GenBank/DDBJ whole genome shotgun (WGS) entry which is preliminary data.</text>
</comment>